<evidence type="ECO:0000313" key="2">
    <source>
        <dbReference type="Proteomes" id="UP001164250"/>
    </source>
</evidence>
<sequence length="31" mass="3833">MFFLNTSKLFLFLRNMARGFIMRFVLYILTQ</sequence>
<keyword evidence="2" id="KW-1185">Reference proteome</keyword>
<proteinExistence type="predicted"/>
<gene>
    <name evidence="1" type="ORF">Patl1_07212</name>
</gene>
<evidence type="ECO:0000313" key="1">
    <source>
        <dbReference type="EMBL" id="KAJ0085424.1"/>
    </source>
</evidence>
<dbReference type="Proteomes" id="UP001164250">
    <property type="component" value="Chromosome 10"/>
</dbReference>
<organism evidence="1 2">
    <name type="scientific">Pistacia atlantica</name>
    <dbReference type="NCBI Taxonomy" id="434234"/>
    <lineage>
        <taxon>Eukaryota</taxon>
        <taxon>Viridiplantae</taxon>
        <taxon>Streptophyta</taxon>
        <taxon>Embryophyta</taxon>
        <taxon>Tracheophyta</taxon>
        <taxon>Spermatophyta</taxon>
        <taxon>Magnoliopsida</taxon>
        <taxon>eudicotyledons</taxon>
        <taxon>Gunneridae</taxon>
        <taxon>Pentapetalae</taxon>
        <taxon>rosids</taxon>
        <taxon>malvids</taxon>
        <taxon>Sapindales</taxon>
        <taxon>Anacardiaceae</taxon>
        <taxon>Pistacia</taxon>
    </lineage>
</organism>
<reference evidence="2" key="1">
    <citation type="journal article" date="2023" name="G3 (Bethesda)">
        <title>Genome assembly and association tests identify interacting loci associated with vigor, precocity, and sex in interspecific pistachio rootstocks.</title>
        <authorList>
            <person name="Palmer W."/>
            <person name="Jacygrad E."/>
            <person name="Sagayaradj S."/>
            <person name="Cavanaugh K."/>
            <person name="Han R."/>
            <person name="Bertier L."/>
            <person name="Beede B."/>
            <person name="Kafkas S."/>
            <person name="Golino D."/>
            <person name="Preece J."/>
            <person name="Michelmore R."/>
        </authorList>
    </citation>
    <scope>NUCLEOTIDE SEQUENCE [LARGE SCALE GENOMIC DNA]</scope>
</reference>
<dbReference type="EMBL" id="CM047906">
    <property type="protein sequence ID" value="KAJ0085424.1"/>
    <property type="molecule type" value="Genomic_DNA"/>
</dbReference>
<comment type="caution">
    <text evidence="1">The sequence shown here is derived from an EMBL/GenBank/DDBJ whole genome shotgun (WGS) entry which is preliminary data.</text>
</comment>
<name>A0ACC1AGI9_9ROSI</name>
<protein>
    <submittedName>
        <fullName evidence="1">Uncharacterized protein</fullName>
    </submittedName>
</protein>
<accession>A0ACC1AGI9</accession>